<feature type="region of interest" description="Disordered" evidence="6">
    <location>
        <begin position="6457"/>
        <end position="6505"/>
    </location>
</feature>
<feature type="compositionally biased region" description="Low complexity" evidence="6">
    <location>
        <begin position="5076"/>
        <end position="5085"/>
    </location>
</feature>
<dbReference type="EMBL" id="CALOZG010000087">
    <property type="protein sequence ID" value="CAH4038965.1"/>
    <property type="molecule type" value="Genomic_DNA"/>
</dbReference>
<dbReference type="InterPro" id="IPR036116">
    <property type="entry name" value="FN3_sf"/>
</dbReference>
<feature type="domain" description="Ig-like" evidence="8">
    <location>
        <begin position="641"/>
        <end position="719"/>
    </location>
</feature>
<feature type="domain" description="Ig-like" evidence="8">
    <location>
        <begin position="5472"/>
        <end position="5557"/>
    </location>
</feature>
<feature type="domain" description="Ig-like" evidence="8">
    <location>
        <begin position="542"/>
        <end position="626"/>
    </location>
</feature>
<sequence>MEAPAFPRTGVQTTRAAPGSEACIALPLPIGTPPFTYECPRLTIAYSETICAPAMGSNCCKGDAAGKPVVRSNSSIYTRNRAGATLDDRFRTSVDASGIRLTVSSAQIGDSGVYTLQASNAAGKDTTRVSLEVSLDETPTGDDPPTFLRRLQDLTVKVGTRTRFLVEILSSTECRVTWYRNERRLLEAERIALVRDGNFWCADVATVSVDDAGRWTCTAENLGGRASCSAHLNVLVPKAYKRPEFVEELRAILTEQGTVSLECKVVGVPTPVLRWFKDSREIKAGDVFALTANADDPTSLGTYTCEAINCMGRAYSSSKVHVIGRSKEGSDKPSFGGLTPDPPPIFTKELEDQFVRICDHLSLGCQIVVPPWPRSVVWYNKEGKVDSSTQYHIIEDGVGGYMIEVSASEWADEGEWKCVATSAGGRIGISTCNVTMDVPKNYRKPRFMENLQAILTEEGLVSFECKVVGFPTPILSWFKDGQELKPGDVYQLTGTNSLGSYCCIARNCMGQASSSAELTVEDIQNQLNEEEKLQLFSKNQAPKFLQGLKSVEVKIDEPFRFTIKVVIPPEPTVLWYRDDQPMDESPRCHLGKEDRGVFYLDIKNLELMDQTEWKCVAMNDYGHSVTSCFLKLIIPRHYKKPRFLENLQAILSDEGAVNLECKVIGVPQPVLKWYKDGEELKPGDIHRIISGQDGTCCLGTYTCEAQNCMGIAASSASLLGFEDTVKAKKKRADDQILQRNLSLSTIHEERTSQMYDTPVADVTLDEKGEISFSFDGKEVSVSLYETPDLTEEEALQIVEMYADQLSENVTEHNVIELPPLRFVKETSTSGNLLMEAIIIDVSPDYFVPPEEDLRTEADIEDISIAEENGQQQLSFDQEVAEEYIDKTMALLTDEKSDIVLKPVRRKSDSQKSGEDYFSLSRDQSLSEEKKDDDTQILSESITFASAHSTGKQKSKPSQEDDVGTQESSDITKTVFLREELPTSLDIDNKTSKLLNSAKRDSLKSITSFKQEEVDITNLNENMIFISLSLSKILNKVQMLERDIILQSQLMPTAAIAAKSLEIINSIISPLTEIHNITDAFKESMNETSDSKSILLTQLPQCLKDLQNALAMVEKCVDVGSDKTLINNTCISIINNCEEDLTKFVEKIREVPVKYSYLIDETVSTDIKLLANDILNIIDISKSTVTNKSKISQETQKHELSIDKQHLNNTQKAIYHLKVPLNSLWDIIENALKKSLLSYNETNNAEAILFNMSSSIQDLQTALEQIEFLSVEESNSSLPKYNTTTIETVISSVLKLRNSFESLSFEKENKYDKEQLGSVLQVIKVDLEDISFRINDIEKTIGSFDVLYGDNKLEILQKMAHVLIALENSLPVLSSVPNVQETVSIFHKNLTKALENAIESNDRAKYSALLHICDVVSRINVSIQGFESSKFISLTSILNNFNIIEENLKSLSIDQGIRDDILKNVYQCYVDIQNVITTYEEDMSIKMDSEPVKEIATDQFYTESKPHLVVQQIDQLISAINNISAEEVTPSICCILPILQNTCPVLEELKCSIASLEENIQENSHVSDAISQSFLAESIGAPLQSIQENITVLNQVLLETVGQMKSKDDAIGVFAKPLYELYTTLQTLQENVLSEYESFSLHESSAKIATSTGVLRNCILIVEQQCYIEGLDEMSTLQDISCLKTTADPISESNLILPVIQETHLEAPIFNTLKSRPEIAHEFQLLHEDILEIQKLDILEALNTLSEVKEYANIKSVTETIEEIQHKIVSILSPLVMESLSSVSNLDLASNNLTNISESLFKLKNHLTVIDVDNIPIYEDVLKIPSNKIHSIVKNISNLKEHLDKCLLSVQRHTNLLDSEEIKDLYYVCNDFVSCSKTTVHTWPSQNKNMYNLVSAVENFLQVIKTTPDLNAEEVKSVFNDLYKSIINMEDTLFEYVSSTEIAVTKENPLETIIHKLASNIAVLEHYNADLSSASNTDFPQSASLTSIETEYLNNMENVIVNNVIIMQNLTNPSQKTESQKKDTILIQNFMEKFKSSFSIIRVLLTQRPSHKRVIRLFQEYFTLQINIYKFKKVKSTHTHPEDFMYLHDFLNQAEGSLEKIKLSLIKLCSSISKTLFREPLTKINDSIANFPNYLRLDSIMDLHDLIQNFLISVNIAAPHLESLEQNVVQELETCIFINSDAENKLITDSLDNLLSLLEREMCDNPDNEKEKLLKDLVKCFRDHQDYKNAIGTGKRMIILKCLADCSDILRNHFRTFDTEIKLLESTNGDQLQELLNKFIHQLKSIHFQINEIKENVFVEPDLMIKNIISLKQFCEKHLSYFSQSSLCEDDFSIINYIINEIHLIQDNINRLQNDLKIFEDLKDIEDFFKKMLSSDKVIKDQKLSKAVTKSILQHVEQYIEITEIIEEISAIINLGNVKKTKEIAQELRESLTADNAQSMDASEELKYCPVSENQENLAQRLQISLSNIRESELLSCDTHVRKHILDVVTKLQDDLNTITSTEKLARSANMNNISQDPGIETYEKSSHNIDLLSISNDQECTAQDLSIKKHHEKTNAVPVIHQIEDTIACISGIIVEEISSDIKNIYPVMENICPILEELKLNVAMLQENIERTESPISDISDSPVQKAFTKPLRDLEENIIVLNHLILESLKGTTENENLQTLGVLAKPLHELHITYQILQENVISQYESLSFLQPNINFAATEQILHSCVLLVQEPHEVEFADEMSTLEDISCIKTTADSISSDVLAVAQDMQVTPEEYYTSHKQKESELDELATQQVQTQTIMKENISVSIEQPLKLEHEISQETIVFIDEENKTKEKTMTEQDALKKIQVSTEESIRKGEELEQIDVREIQVDLEKCIESSKSNISSTDDDQIKSEQTIVQNTIDENIKKTETNLTEIIEVCVESKNDSDLKVQVPTQECLETTEENISVLIDETFVLEQAAAQDTQITLEKCIETSKTNITSSHDDQLQSEQTIEQDTIDANIKKTETNLSEITEECVEPKNDSDLKVQLSTQECLETTEENISVLIDQPFVLEQAAAQETQITLEKCIKTSKTNIISSHDDQLHSEQTIEQDTIDANIKKTETEIIEEYVKPKIDSDLKVQVPTQECLETTEKNISVLIDQPFILEQAAAQETQNTLEKCIETSKTNITSSHDDQLHSEQTIEQDTIDANIKKTETNLTETIEECVEPKNDSDLKVQVPTQESLETTEENISVLIDQTFVLEQAAAQETQITVEKCIETSKTNITSSHDDQLQSEQTIEQDTIHADIKKTETNLSEITEECVEPKNDSDLKVQVPTQECLETTEENISVLIDQTFVLEQAAAQETQITLEKCIETNIINITSSHDDQLQSEQTIEQDTIHADIKKTETNLSEITEECVEPKNDSDLKVQVPTQECLETTEENISVLIDQPFILEQAAAQETQITLEKCIETNITNITSSHDDQLHSEQTIEQDTIDANIKKTETEIIDEYVKPKNDSDLKVQVPAQECLETTEENISVLIDQPFILEQAAAQETQNTLKKCIETSKTNITSSHDVESEQTIEKDTIDENIKKTETNLTEIIEECVEPKNDSDLKVQVPTQECLETTEENISVLIDETFVLEQVAAQDTQITLEKCIETSKTNITSSHDDQLQSEQTIEQDTIDANIKKTETNLSEITEECVEPKNDSDLKVQLSTQECLETTEENISVLIDQPFVLEQAAAQETQITLEKCIKTSKTNIISSHDDQLHSEQTIEQDTIDANIKKTETEIIEEYVKPKIDSDLKVQVPTQECLETTEKNISVLIDQPFILEQAAAQETQNTLEKCIETSKTNITSSHDDQLHSEQTIEQDTIDANIKKTETNYTETIEEYVESKNDSDLKVQVPTQESLETTEENISVLIDQTFVLEQAAAQETQVTLEKCIETSKTNITSSHDDQLKSEQTIAQDTIDANIKKTETNLTETIEECVEPKNDSDLKVQVPTQESLETTEENISVLIDQTFVLEQAAAQETQITVEKCIETSKTNITSSHDDQLKSGPTIEQDTIDANIKKTETNLTETIDECVEPKNDSDLKVQVPTQEYLETTEENIYTNYNLKHSNIMQTMDSLLKELHEILISGCATNVEKTDSLQNMLEEFQVQIIKLKSMNIKYAGDTLNETIDDLECSVRSVQLLINESSPTDHVIEASSSIELLVNTIREEISKMHLQDTTLGKHDILEECISDTETTLLLLDKVSETTTNRDDILKIINDLNTVKVSIKTIKLSFSIDEETVIERGIEILQSLDIIEQQLFTIEDRIEKMPSVDALTRDTIITAVHSVYTNISNIRGTISNIKKSYIYQNYGKPSENLLKAIKNINHIKSIDNNHNWISVTKHCRNILNHFEEIKFYINLDKTARQPSDASLTKVVLNELKLLLSNVVLTNMKEFQSLLRNSVDTVIEYIEECIHNIDSVPVLEVREKIPIFKELTRRLIYSTNEILEKYAHVNTLSVDTNANEPEFNGISTSESQYASDKTIILESHKPDCMEVTVVQPVSALNNFVSHIITESSFSKDDIPPNTEIQTGKYNNIENQLIKDGVQPIIEHLIEEAIDKVTLLRIENGNTQEFGNEENIKKYPRSQNTELKCLDETKVSKNKQEITSSHILNVSLGINEDLKKDKDNQSNQQHEASKETFDGNCKNIQENSLILERSGNEELKSSHSDSQIQDSLIETRTTKKLDSEVKSLTEKELCTVHCYNKNGELISPTINSTNNMKEKEKNTILDKVSFDKHKMNDLEKSCTEIGKNDSSVLHGKLEVIENINSEMECKENQINTETTRNSAEISTQELGISNIGIEKVLNVDITTEENNEIVDNQSLQDKDILHPQLNKDCIPNELECNSKALNEVSKSLVNQTNFDFDENLVIEEGKRRIRKNETLNEVNNRNVLQNDIKTRPLKLNLQGQQLLTMENLNYSKGEIMISNVELEILQATASEQNITDIQKDFKNITLSTNLVDRNDVLVIQDQNTSKEHVQSIERDKQESFLEMNTISQNDKQNLLSLEEMTICPSIQESYEKEIISDTNELKENVSSLVPEQKQQNKASSKHDKDDQHTTYNELRDANTAATASTNLSPKSDTNTENNREEIFTVSSDTQECDLDREIKNNIIKEESICQVSQSRETVESTSLGINTLSDTRDEISSVKNKKRTQSKLKTNGLSKKLTTKEDDSEKDIGKSNDIEVYERAKIIDDVARQKKQDDTDNQYEVAVSKTLSSLNAEILDNKNFETVMNPTQSIDTMYQTTTSKDVKTTPYTVKEKPQFIDPNFVDTSMGFLRPPTYISKPFEAENFLTPELNTYTSTSNVLYKASSLIRDHQSKSMYTGDREKQLETQLSTKATSESRSIYSEKRASSIRDLKRKPVFTTHLTNRTAVEGSRVKLTCSVLSSTEPVLKWYKNGVLLEDKHKYKIKFTDGLITMELLNALPSDSGDYSCTVDNEHGSITTSAKLKVYPSFESSPIPPTFTRSIRDVYHRAENELILECRIRGQPLPIISWFKDNKPIASYDRYEASYLADGLCRLTISSPSIEDSGTYTCKAESAVWSDQITHVVNFADATRIDSHISSVERLRLSHDTRRPHFTNVLSDYKVIKGGTIGLQVEIGGAPTRVEWLREGSSVTELDKNAQTFVDHGIYTLALNDVSERHSGLYTCRAWSTHGNVDMNAEISVVQPNEIDGKPAVIVSRPTKDVLISVGEDINISFRVQGEPRPKVFFLKGIRDITNSQRVCKMTSDDYVKFTMKRSVISDAGTYCILARNVYGCDRAFVTVVVRQRASSDNLISDWTYPAEDPTIIATERKYKSVPGRIPGEPSAVDGANNWVALVWPKSDPQEAAPVLAYRVDSWLLGKKGGARWIEMGITPRNTFDAFNLKQGEEYHFRVTPRNRYGWGESVQTSTPIAVGIAGDRPEFIDILPGLLKVLVGETANLSCSFKGKPTPVIAWMKNGREIEESDKVRSRQNGNVCSLTIKNVEIEDEGRYSCEATNAHGRASTYARMTVITDRQIWEADAKLKRERSADATGEYPPQFTMRLRDRRVQATYPVRLTFQVIGSPTPNVTWFKDGQEVTFDSRKTSYKDEHFHTLEIAPTTLDDGGLYEALARNNSGAVSCRCSLVVDKGIRAYVAPEFCCGLEPLYRLNEGDELRISAIVEAYPSVGVTWYRDGVRLRPSRRAIMTLDRDGQIELALASVTPRDAGVYTCTASNEVGQASTAGKVEIVTDQREERRNVPTVICPDIPYSKEPMFIIKPRSTEAQEGDTVIIECEVIGDPTPEVYWLRDFLKPDYYRDAKHFKQMAAGPLYRFEIPHAKLDFTGAYSVVARNVHGEAKAIISLQIFAKDLSSSDETHSIRYGRVEVIPRFEKELTDLLCYDSDAIEFECLISGHPEPDIRWFHYNQLLPDCPDFESTYDLGTARLKIKQVAAEDEGTYTCEASNNLGKATSTACLVVYPPGEPNTISQRLQRPPALASAASTPRSTPRVTPARSVSRTPARSGPESRRLRSPTREVGPKFYTYPFNKVVEEGDGVVLQCAVGGFPTPWATWDKDGIIITPTSRISVKEKDEMLRILQIDEVNVEDPDCTDGGRRLLQDKTDADGVGSEEWRKIRRI</sequence>
<dbReference type="CDD" id="cd00063">
    <property type="entry name" value="FN3"/>
    <property type="match status" value="1"/>
</dbReference>
<dbReference type="SMART" id="SM00408">
    <property type="entry name" value="IGc2"/>
    <property type="match status" value="13"/>
</dbReference>
<evidence type="ECO:0000313" key="11">
    <source>
        <dbReference type="Proteomes" id="UP001152562"/>
    </source>
</evidence>
<dbReference type="PANTHER" id="PTHR13817:SF171">
    <property type="entry name" value="STRETCHIN-MLCK, ISOFORM U"/>
    <property type="match status" value="1"/>
</dbReference>
<accession>A0A9P0U1M1</accession>
<feature type="domain" description="Ig-like" evidence="8">
    <location>
        <begin position="6360"/>
        <end position="6448"/>
    </location>
</feature>
<evidence type="ECO:0000256" key="5">
    <source>
        <dbReference type="ARBA" id="ARBA00023319"/>
    </source>
</evidence>
<feature type="domain" description="DED" evidence="7">
    <location>
        <begin position="1856"/>
        <end position="1927"/>
    </location>
</feature>
<dbReference type="FunFam" id="2.60.40.10:FF:000080">
    <property type="entry name" value="Myosin light chain kinase, smooth muscle"/>
    <property type="match status" value="1"/>
</dbReference>
<protein>
    <submittedName>
        <fullName evidence="10">Uncharacterized protein</fullName>
    </submittedName>
</protein>
<proteinExistence type="inferred from homology"/>
<dbReference type="GO" id="GO:0042981">
    <property type="term" value="P:regulation of apoptotic process"/>
    <property type="evidence" value="ECO:0007669"/>
    <property type="project" value="InterPro"/>
</dbReference>
<feature type="compositionally biased region" description="Polar residues" evidence="6">
    <location>
        <begin position="5043"/>
        <end position="5057"/>
    </location>
</feature>
<comment type="similarity">
    <text evidence="2">Belongs to the protein kinase superfamily. CAMK Ser/Thr protein kinase family.</text>
</comment>
<dbReference type="GO" id="GO:0005737">
    <property type="term" value="C:cytoplasm"/>
    <property type="evidence" value="ECO:0007669"/>
    <property type="project" value="UniProtKB-SubCell"/>
</dbReference>
<dbReference type="SMART" id="SM00406">
    <property type="entry name" value="IGv"/>
    <property type="match status" value="2"/>
</dbReference>
<feature type="compositionally biased region" description="Polar residues" evidence="6">
    <location>
        <begin position="5086"/>
        <end position="5095"/>
    </location>
</feature>
<comment type="subcellular location">
    <subcellularLocation>
        <location evidence="1">Cytoplasm</location>
    </subcellularLocation>
</comment>
<dbReference type="Gene3D" id="2.60.40.10">
    <property type="entry name" value="Immunoglobulins"/>
    <property type="match status" value="18"/>
</dbReference>
<feature type="compositionally biased region" description="Basic and acidic residues" evidence="6">
    <location>
        <begin position="5177"/>
        <end position="5186"/>
    </location>
</feature>
<feature type="domain" description="Ig-like" evidence="8">
    <location>
        <begin position="6129"/>
        <end position="6221"/>
    </location>
</feature>
<dbReference type="SUPFAM" id="SSF48726">
    <property type="entry name" value="Immunoglobulin"/>
    <property type="match status" value="17"/>
</dbReference>
<feature type="compositionally biased region" description="Basic and acidic residues" evidence="6">
    <location>
        <begin position="5059"/>
        <end position="5075"/>
    </location>
</feature>
<dbReference type="GO" id="GO:0040017">
    <property type="term" value="P:positive regulation of locomotion"/>
    <property type="evidence" value="ECO:0007669"/>
    <property type="project" value="UniProtKB-ARBA"/>
</dbReference>
<dbReference type="InterPro" id="IPR001875">
    <property type="entry name" value="DED_dom"/>
</dbReference>
<feature type="domain" description="Ig-like" evidence="8">
    <location>
        <begin position="6510"/>
        <end position="6577"/>
    </location>
</feature>
<dbReference type="InterPro" id="IPR036179">
    <property type="entry name" value="Ig-like_dom_sf"/>
</dbReference>
<feature type="domain" description="Ig-like" evidence="8">
    <location>
        <begin position="343"/>
        <end position="435"/>
    </location>
</feature>
<keyword evidence="3" id="KW-0963">Cytoplasm</keyword>
<comment type="caution">
    <text evidence="10">The sequence shown here is derived from an EMBL/GenBank/DDBJ whole genome shotgun (WGS) entry which is preliminary data.</text>
</comment>
<feature type="domain" description="Ig-like" evidence="8">
    <location>
        <begin position="445"/>
        <end position="519"/>
    </location>
</feature>
<dbReference type="InterPro" id="IPR050964">
    <property type="entry name" value="Striated_Muscle_Regulatory"/>
</dbReference>
<gene>
    <name evidence="10" type="ORF">PIBRA_LOCUS14437</name>
</gene>
<feature type="compositionally biased region" description="Basic and acidic residues" evidence="6">
    <location>
        <begin position="6496"/>
        <end position="6505"/>
    </location>
</feature>
<dbReference type="InterPro" id="IPR013783">
    <property type="entry name" value="Ig-like_fold"/>
</dbReference>
<feature type="domain" description="Ig-like" evidence="8">
    <location>
        <begin position="6030"/>
        <end position="6112"/>
    </location>
</feature>
<feature type="region of interest" description="Disordered" evidence="6">
    <location>
        <begin position="4635"/>
        <end position="4654"/>
    </location>
</feature>
<dbReference type="FunFam" id="2.60.40.10:FF:000107">
    <property type="entry name" value="Myosin, light chain kinase a"/>
    <property type="match status" value="2"/>
</dbReference>
<dbReference type="InterPro" id="IPR003598">
    <property type="entry name" value="Ig_sub2"/>
</dbReference>
<dbReference type="InterPro" id="IPR013106">
    <property type="entry name" value="Ig_V-set"/>
</dbReference>
<dbReference type="FunFam" id="2.60.40.10:FF:001053">
    <property type="entry name" value="Uncharacterized protein, isoform D"/>
    <property type="match status" value="1"/>
</dbReference>
<feature type="compositionally biased region" description="Polar residues" evidence="6">
    <location>
        <begin position="935"/>
        <end position="951"/>
    </location>
</feature>
<feature type="region of interest" description="Disordered" evidence="6">
    <location>
        <begin position="903"/>
        <end position="969"/>
    </location>
</feature>
<dbReference type="GO" id="GO:0045989">
    <property type="term" value="P:positive regulation of striated muscle contraction"/>
    <property type="evidence" value="ECO:0007669"/>
    <property type="project" value="UniProtKB-ARBA"/>
</dbReference>
<dbReference type="PROSITE" id="PS50835">
    <property type="entry name" value="IG_LIKE"/>
    <property type="match status" value="15"/>
</dbReference>
<keyword evidence="5" id="KW-0393">Immunoglobulin domain</keyword>
<dbReference type="InterPro" id="IPR003961">
    <property type="entry name" value="FN3_dom"/>
</dbReference>
<evidence type="ECO:0000256" key="1">
    <source>
        <dbReference type="ARBA" id="ARBA00004496"/>
    </source>
</evidence>
<feature type="domain" description="Ig-like" evidence="8">
    <location>
        <begin position="6245"/>
        <end position="6281"/>
    </location>
</feature>
<dbReference type="GO" id="GO:0030154">
    <property type="term" value="P:cell differentiation"/>
    <property type="evidence" value="ECO:0007669"/>
    <property type="project" value="UniProtKB-ARBA"/>
</dbReference>
<dbReference type="FunFam" id="2.60.40.10:FF:001894">
    <property type="entry name" value="Stretchin-Mlck, isoform V"/>
    <property type="match status" value="1"/>
</dbReference>
<dbReference type="PROSITE" id="PS50853">
    <property type="entry name" value="FN3"/>
    <property type="match status" value="1"/>
</dbReference>
<evidence type="ECO:0000259" key="9">
    <source>
        <dbReference type="PROSITE" id="PS50853"/>
    </source>
</evidence>
<feature type="compositionally biased region" description="Basic and acidic residues" evidence="6">
    <location>
        <begin position="905"/>
        <end position="914"/>
    </location>
</feature>
<evidence type="ECO:0000259" key="7">
    <source>
        <dbReference type="PROSITE" id="PS50168"/>
    </source>
</evidence>
<feature type="domain" description="Ig-like" evidence="8">
    <location>
        <begin position="5913"/>
        <end position="6002"/>
    </location>
</feature>
<dbReference type="InterPro" id="IPR013098">
    <property type="entry name" value="Ig_I-set"/>
</dbReference>
<evidence type="ECO:0000259" key="8">
    <source>
        <dbReference type="PROSITE" id="PS50835"/>
    </source>
</evidence>
<keyword evidence="4" id="KW-0677">Repeat</keyword>
<feature type="domain" description="Fibronectin type-III" evidence="9">
    <location>
        <begin position="5813"/>
        <end position="5909"/>
    </location>
</feature>
<dbReference type="SMART" id="SM00409">
    <property type="entry name" value="IG"/>
    <property type="match status" value="15"/>
</dbReference>
<feature type="region of interest" description="Disordered" evidence="6">
    <location>
        <begin position="5155"/>
        <end position="5186"/>
    </location>
</feature>
<evidence type="ECO:0000256" key="4">
    <source>
        <dbReference type="ARBA" id="ARBA00022737"/>
    </source>
</evidence>
<dbReference type="SMART" id="SM00060">
    <property type="entry name" value="FN3"/>
    <property type="match status" value="1"/>
</dbReference>
<dbReference type="InterPro" id="IPR003599">
    <property type="entry name" value="Ig_sub"/>
</dbReference>
<dbReference type="FunFam" id="2.60.40.10:FF:001307">
    <property type="entry name" value="Stretchin-Mlck, isoform V"/>
    <property type="match status" value="3"/>
</dbReference>
<feature type="domain" description="Ig-like" evidence="8">
    <location>
        <begin position="5587"/>
        <end position="5675"/>
    </location>
</feature>
<dbReference type="CDD" id="cd00096">
    <property type="entry name" value="Ig"/>
    <property type="match status" value="2"/>
</dbReference>
<feature type="domain" description="Ig-like" evidence="8">
    <location>
        <begin position="145"/>
        <end position="233"/>
    </location>
</feature>
<dbReference type="Proteomes" id="UP001152562">
    <property type="component" value="Unassembled WGS sequence"/>
</dbReference>
<dbReference type="GO" id="GO:0009653">
    <property type="term" value="P:anatomical structure morphogenesis"/>
    <property type="evidence" value="ECO:0007669"/>
    <property type="project" value="UniProtKB-ARBA"/>
</dbReference>
<evidence type="ECO:0000313" key="10">
    <source>
        <dbReference type="EMBL" id="CAH4038965.1"/>
    </source>
</evidence>
<dbReference type="SUPFAM" id="SSF49265">
    <property type="entry name" value="Fibronectin type III"/>
    <property type="match status" value="1"/>
</dbReference>
<feature type="domain" description="Ig-like" evidence="8">
    <location>
        <begin position="5372"/>
        <end position="5460"/>
    </location>
</feature>
<feature type="compositionally biased region" description="Polar residues" evidence="6">
    <location>
        <begin position="6471"/>
        <end position="6491"/>
    </location>
</feature>
<keyword evidence="11" id="KW-1185">Reference proteome</keyword>
<feature type="domain" description="Ig-like" evidence="8">
    <location>
        <begin position="243"/>
        <end position="323"/>
    </location>
</feature>
<dbReference type="InterPro" id="IPR007110">
    <property type="entry name" value="Ig-like_dom"/>
</dbReference>
<organism evidence="10 11">
    <name type="scientific">Pieris brassicae</name>
    <name type="common">White butterfly</name>
    <name type="synonym">Large white butterfly</name>
    <dbReference type="NCBI Taxonomy" id="7116"/>
    <lineage>
        <taxon>Eukaryota</taxon>
        <taxon>Metazoa</taxon>
        <taxon>Ecdysozoa</taxon>
        <taxon>Arthropoda</taxon>
        <taxon>Hexapoda</taxon>
        <taxon>Insecta</taxon>
        <taxon>Pterygota</taxon>
        <taxon>Neoptera</taxon>
        <taxon>Endopterygota</taxon>
        <taxon>Lepidoptera</taxon>
        <taxon>Glossata</taxon>
        <taxon>Ditrysia</taxon>
        <taxon>Papilionoidea</taxon>
        <taxon>Pieridae</taxon>
        <taxon>Pierinae</taxon>
        <taxon>Pieris</taxon>
    </lineage>
</organism>
<name>A0A9P0U1M1_PIEBR</name>
<feature type="compositionally biased region" description="Basic and acidic residues" evidence="6">
    <location>
        <begin position="924"/>
        <end position="933"/>
    </location>
</feature>
<feature type="region of interest" description="Disordered" evidence="6">
    <location>
        <begin position="5042"/>
        <end position="5107"/>
    </location>
</feature>
<evidence type="ECO:0000256" key="3">
    <source>
        <dbReference type="ARBA" id="ARBA00022490"/>
    </source>
</evidence>
<dbReference type="PANTHER" id="PTHR13817">
    <property type="entry name" value="TITIN"/>
    <property type="match status" value="1"/>
</dbReference>
<dbReference type="GO" id="GO:0060298">
    <property type="term" value="P:positive regulation of sarcomere organization"/>
    <property type="evidence" value="ECO:0007669"/>
    <property type="project" value="UniProtKB-ARBA"/>
</dbReference>
<dbReference type="Pfam" id="PF07679">
    <property type="entry name" value="I-set"/>
    <property type="match status" value="17"/>
</dbReference>
<reference evidence="10" key="1">
    <citation type="submission" date="2022-05" db="EMBL/GenBank/DDBJ databases">
        <authorList>
            <person name="Okamura Y."/>
        </authorList>
    </citation>
    <scope>NUCLEOTIDE SEQUENCE</scope>
</reference>
<dbReference type="FunFam" id="2.60.40.10:FF:000425">
    <property type="entry name" value="Myosin light chain kinase"/>
    <property type="match status" value="3"/>
</dbReference>
<evidence type="ECO:0000256" key="6">
    <source>
        <dbReference type="SAM" id="MobiDB-lite"/>
    </source>
</evidence>
<dbReference type="PROSITE" id="PS50168">
    <property type="entry name" value="DED"/>
    <property type="match status" value="1"/>
</dbReference>
<evidence type="ECO:0000256" key="2">
    <source>
        <dbReference type="ARBA" id="ARBA00006692"/>
    </source>
</evidence>
<dbReference type="FunFam" id="2.60.40.10:FF:001223">
    <property type="entry name" value="Sidekick cell adhesion molecule 1"/>
    <property type="match status" value="1"/>
</dbReference>